<dbReference type="AlphaFoldDB" id="A0A4R6YN50"/>
<keyword evidence="3" id="KW-1185">Reference proteome</keyword>
<dbReference type="InterPro" id="IPR041999">
    <property type="entry name" value="Sortase_D_1"/>
</dbReference>
<organism evidence="2 3">
    <name type="scientific">Tahibacter aquaticus</name>
    <dbReference type="NCBI Taxonomy" id="520092"/>
    <lineage>
        <taxon>Bacteria</taxon>
        <taxon>Pseudomonadati</taxon>
        <taxon>Pseudomonadota</taxon>
        <taxon>Gammaproteobacteria</taxon>
        <taxon>Lysobacterales</taxon>
        <taxon>Rhodanobacteraceae</taxon>
        <taxon>Tahibacter</taxon>
    </lineage>
</organism>
<evidence type="ECO:0000256" key="1">
    <source>
        <dbReference type="ARBA" id="ARBA00022801"/>
    </source>
</evidence>
<keyword evidence="1" id="KW-0378">Hydrolase</keyword>
<dbReference type="SUPFAM" id="SSF63817">
    <property type="entry name" value="Sortase"/>
    <property type="match status" value="1"/>
</dbReference>
<protein>
    <submittedName>
        <fullName evidence="2">Sortase A</fullName>
    </submittedName>
</protein>
<proteinExistence type="predicted"/>
<gene>
    <name evidence="2" type="ORF">DFR29_118127</name>
</gene>
<dbReference type="EMBL" id="SNZH01000018">
    <property type="protein sequence ID" value="TDR38984.1"/>
    <property type="molecule type" value="Genomic_DNA"/>
</dbReference>
<evidence type="ECO:0000313" key="2">
    <source>
        <dbReference type="EMBL" id="TDR38984.1"/>
    </source>
</evidence>
<sequence>MKHEQRRRLGRWLLLLLAGVLIGNAGYLHAKAWLAQHLLERAWQRSLAGEAGAKPWPWADTRPLLRLRVARLAVDQIVLAGDSGRSLAFGPAWNEASALPGQAGTSVISGHRDTHFEFLRHVEIGETIEIDDTRGTHRYRVSGRRVVDAREVRIAADGTDGHLLLVTCYPFDDWVAGGPLRYVVQAEALPDNRAMALAAR</sequence>
<dbReference type="GO" id="GO:0016787">
    <property type="term" value="F:hydrolase activity"/>
    <property type="evidence" value="ECO:0007669"/>
    <property type="project" value="UniProtKB-KW"/>
</dbReference>
<dbReference type="InterPro" id="IPR005754">
    <property type="entry name" value="Sortase"/>
</dbReference>
<dbReference type="Pfam" id="PF04203">
    <property type="entry name" value="Sortase"/>
    <property type="match status" value="1"/>
</dbReference>
<accession>A0A4R6YN50</accession>
<dbReference type="CDD" id="cd05828">
    <property type="entry name" value="Sortase_D_1"/>
    <property type="match status" value="1"/>
</dbReference>
<name>A0A4R6YN50_9GAMM</name>
<evidence type="ECO:0000313" key="3">
    <source>
        <dbReference type="Proteomes" id="UP000295293"/>
    </source>
</evidence>
<reference evidence="2 3" key="1">
    <citation type="submission" date="2019-03" db="EMBL/GenBank/DDBJ databases">
        <title>Genomic Encyclopedia of Type Strains, Phase IV (KMG-IV): sequencing the most valuable type-strain genomes for metagenomic binning, comparative biology and taxonomic classification.</title>
        <authorList>
            <person name="Goeker M."/>
        </authorList>
    </citation>
    <scope>NUCLEOTIDE SEQUENCE [LARGE SCALE GENOMIC DNA]</scope>
    <source>
        <strain evidence="2 3">DSM 21667</strain>
    </source>
</reference>
<dbReference type="Proteomes" id="UP000295293">
    <property type="component" value="Unassembled WGS sequence"/>
</dbReference>
<dbReference type="RefSeq" id="WP_133821195.1">
    <property type="nucleotide sequence ID" value="NZ_SNZH01000018.1"/>
</dbReference>
<dbReference type="NCBIfam" id="TIGR03784">
    <property type="entry name" value="marine_sortase"/>
    <property type="match status" value="1"/>
</dbReference>
<dbReference type="InterPro" id="IPR022445">
    <property type="entry name" value="Sortase_proteobact_type"/>
</dbReference>
<dbReference type="OrthoDB" id="9790661at2"/>
<dbReference type="Gene3D" id="2.40.260.10">
    <property type="entry name" value="Sortase"/>
    <property type="match status" value="1"/>
</dbReference>
<dbReference type="InterPro" id="IPR023365">
    <property type="entry name" value="Sortase_dom-sf"/>
</dbReference>
<comment type="caution">
    <text evidence="2">The sequence shown here is derived from an EMBL/GenBank/DDBJ whole genome shotgun (WGS) entry which is preliminary data.</text>
</comment>